<evidence type="ECO:0000256" key="4">
    <source>
        <dbReference type="RuleBase" id="RU003345"/>
    </source>
</evidence>
<dbReference type="Pfam" id="PF00171">
    <property type="entry name" value="Aldedh"/>
    <property type="match status" value="1"/>
</dbReference>
<feature type="domain" description="Aldehyde dehydrogenase" evidence="5">
    <location>
        <begin position="32"/>
        <end position="488"/>
    </location>
</feature>
<geneLocation type="plasmid" evidence="6">
    <name>unnamed1</name>
</geneLocation>
<dbReference type="RefSeq" id="WP_108605186.1">
    <property type="nucleotide sequence ID" value="NZ_CP026605.1"/>
</dbReference>
<dbReference type="Gene3D" id="3.40.605.10">
    <property type="entry name" value="Aldehyde Dehydrogenase, Chain A, domain 1"/>
    <property type="match status" value="1"/>
</dbReference>
<sequence length="493" mass="52983">MHNTNWHQLAADFNPNTTAVIDGHAYPVTSARQIEKVSPVDGRALPSVGIGSQADVDHAVSVARAAFEDKRWSGLDFSQRRKILLKFADLIDAATTELALMDCLEMGKCIENLVNDDIPVCAESIRWYAQALDKVFDYSSPARDGAMGTVTHEPLGVVTCIVPFNYPMIMAAWKIGPALAMGNSVILKPGDRSCYSAIKLAELAIEAGIPPGVFNVLPGDGSTGQALALHMDIDGIFFTGSTETGKKIMQYAGQSNMKRLALECGGKSPFVVLKSCRQLPFAAQTLARHLFFNQGQICSAASRLIIDSEIADEFIPLLLEQAQIYQPADPLDITSRVGASHSIAHLSRVQAYVDQAIEQGAELLVGGKVLNTVSGGAYYAPTILTNVSNDMTIAREEVFGPVLSIIKVASEQEAVAVANDTIFGLAAGVWSDDFSSAHRVAHQLKAGSVHVNSWGEDDATAPFGGIKQSGMGKDKSILALHQYANVKNTWFKY</sequence>
<gene>
    <name evidence="6" type="ORF">C2869_21840</name>
</gene>
<evidence type="ECO:0000256" key="3">
    <source>
        <dbReference type="PROSITE-ProRule" id="PRU10007"/>
    </source>
</evidence>
<dbReference type="InterPro" id="IPR016163">
    <property type="entry name" value="Ald_DH_C"/>
</dbReference>
<evidence type="ECO:0000313" key="7">
    <source>
        <dbReference type="Proteomes" id="UP000244441"/>
    </source>
</evidence>
<accession>A0A2S0VY79</accession>
<dbReference type="InterPro" id="IPR016160">
    <property type="entry name" value="Ald_DH_CS_CYS"/>
</dbReference>
<evidence type="ECO:0000256" key="2">
    <source>
        <dbReference type="ARBA" id="ARBA00023002"/>
    </source>
</evidence>
<dbReference type="FunFam" id="3.40.309.10:FF:000012">
    <property type="entry name" value="Betaine aldehyde dehydrogenase"/>
    <property type="match status" value="1"/>
</dbReference>
<dbReference type="PROSITE" id="PS00687">
    <property type="entry name" value="ALDEHYDE_DEHYDR_GLU"/>
    <property type="match status" value="1"/>
</dbReference>
<name>A0A2S0VY79_9ALTE</name>
<protein>
    <submittedName>
        <fullName evidence="6">Aldehyde dehydrogenase PuuC</fullName>
    </submittedName>
</protein>
<organism evidence="6 7">
    <name type="scientific">Saccharobesus litoralis</name>
    <dbReference type="NCBI Taxonomy" id="2172099"/>
    <lineage>
        <taxon>Bacteria</taxon>
        <taxon>Pseudomonadati</taxon>
        <taxon>Pseudomonadota</taxon>
        <taxon>Gammaproteobacteria</taxon>
        <taxon>Alteromonadales</taxon>
        <taxon>Alteromonadaceae</taxon>
        <taxon>Saccharobesus</taxon>
    </lineage>
</organism>
<comment type="similarity">
    <text evidence="1 4">Belongs to the aldehyde dehydrogenase family.</text>
</comment>
<evidence type="ECO:0000313" key="6">
    <source>
        <dbReference type="EMBL" id="AWB69148.1"/>
    </source>
</evidence>
<keyword evidence="6" id="KW-0614">Plasmid</keyword>
<dbReference type="EMBL" id="CP026605">
    <property type="protein sequence ID" value="AWB69148.1"/>
    <property type="molecule type" value="Genomic_DNA"/>
</dbReference>
<dbReference type="PROSITE" id="PS00070">
    <property type="entry name" value="ALDEHYDE_DEHYDR_CYS"/>
    <property type="match status" value="1"/>
</dbReference>
<dbReference type="FunFam" id="3.40.605.10:FF:000001">
    <property type="entry name" value="Aldehyde dehydrogenase 1"/>
    <property type="match status" value="1"/>
</dbReference>
<dbReference type="PANTHER" id="PTHR11699">
    <property type="entry name" value="ALDEHYDE DEHYDROGENASE-RELATED"/>
    <property type="match status" value="1"/>
</dbReference>
<dbReference type="InterPro" id="IPR016162">
    <property type="entry name" value="Ald_DH_N"/>
</dbReference>
<keyword evidence="7" id="KW-1185">Reference proteome</keyword>
<keyword evidence="2 4" id="KW-0560">Oxidoreductase</keyword>
<dbReference type="OrthoDB" id="9812625at2"/>
<feature type="active site" evidence="3">
    <location>
        <position position="263"/>
    </location>
</feature>
<dbReference type="InterPro" id="IPR016161">
    <property type="entry name" value="Ald_DH/histidinol_DH"/>
</dbReference>
<reference evidence="6 7" key="1">
    <citation type="submission" date="2018-01" db="EMBL/GenBank/DDBJ databases">
        <title>Genome sequence of a Cantenovulum-like bacteria.</title>
        <authorList>
            <person name="Tan W.R."/>
            <person name="Lau N.-S."/>
            <person name="Go F."/>
            <person name="Amirul A.-A.A."/>
        </authorList>
    </citation>
    <scope>NUCLEOTIDE SEQUENCE [LARGE SCALE GENOMIC DNA]</scope>
    <source>
        <strain evidence="6 7">CCB-QB4</strain>
        <plasmid evidence="7">Plasmid unnamed1</plasmid>
    </source>
</reference>
<proteinExistence type="inferred from homology"/>
<dbReference type="AlphaFoldDB" id="A0A2S0VY79"/>
<evidence type="ECO:0000256" key="1">
    <source>
        <dbReference type="ARBA" id="ARBA00009986"/>
    </source>
</evidence>
<dbReference type="SUPFAM" id="SSF53720">
    <property type="entry name" value="ALDH-like"/>
    <property type="match status" value="1"/>
</dbReference>
<dbReference type="InterPro" id="IPR015590">
    <property type="entry name" value="Aldehyde_DH_dom"/>
</dbReference>
<dbReference type="InterPro" id="IPR029510">
    <property type="entry name" value="Ald_DH_CS_GLU"/>
</dbReference>
<dbReference type="Gene3D" id="3.40.309.10">
    <property type="entry name" value="Aldehyde Dehydrogenase, Chain A, domain 2"/>
    <property type="match status" value="1"/>
</dbReference>
<dbReference type="KEGG" id="cate:C2869_21840"/>
<dbReference type="Proteomes" id="UP000244441">
    <property type="component" value="Plasmid unnamed1"/>
</dbReference>
<dbReference type="GO" id="GO:0004030">
    <property type="term" value="F:aldehyde dehydrogenase [NAD(P)+] activity"/>
    <property type="evidence" value="ECO:0007669"/>
    <property type="project" value="UniProtKB-ARBA"/>
</dbReference>
<evidence type="ECO:0000259" key="5">
    <source>
        <dbReference type="Pfam" id="PF00171"/>
    </source>
</evidence>